<sequence length="457" mass="50823">MRRTRLCCWCSTTSASATPTGTVPRLQELTRHLWEGERQNAGHHHYDGKIPIIAVGLRNLREHGPAGAVFARFGRAHPQPLLEAIGNPRREAADARQEAAYEARQEEYKAQARRAAQEQAAKKAAEREAHDAAGKARDLPVAHLLQRTQAWQGLSRRVQEIAAAHRGCLPAALPPVEACDPPAHEEAAADPAADTPAGRHALRLFEAVHALTEAGHSYSSAARELGLDRRTVRKYARARTWHEVMRRPPRRPSSLDPYLDYLQQRWDEGEHSAKILHQELLAKGYLGHYQRVKMAVAPLRRGLPLDEPRERPPSPREAARWIITAPERLGPLTAQRLHRLLEHCPELRQTHELVRKFASMLDARNAAPLPDWLDQLASSGLAPLAGIATALREDQQAVTQGIATPDNSGVNEGRITDVKLQKRIMAGRAGVPLLRHRVVLIAHLRRRYAAPATAAPR</sequence>
<protein>
    <submittedName>
        <fullName evidence="1">Transposase</fullName>
    </submittedName>
</protein>
<organism evidence="1 2">
    <name type="scientific">Streptomyces scopuliridis</name>
    <dbReference type="NCBI Taxonomy" id="452529"/>
    <lineage>
        <taxon>Bacteria</taxon>
        <taxon>Bacillati</taxon>
        <taxon>Actinomycetota</taxon>
        <taxon>Actinomycetes</taxon>
        <taxon>Kitasatosporales</taxon>
        <taxon>Streptomycetaceae</taxon>
        <taxon>Streptomyces</taxon>
    </lineage>
</organism>
<evidence type="ECO:0000313" key="1">
    <source>
        <dbReference type="EMBL" id="WSC02836.1"/>
    </source>
</evidence>
<dbReference type="EMBL" id="CP109109">
    <property type="protein sequence ID" value="WSC02836.1"/>
    <property type="molecule type" value="Genomic_DNA"/>
</dbReference>
<name>A0ACD4ZWZ1_9ACTN</name>
<accession>A0ACD4ZWZ1</accession>
<reference evidence="1" key="1">
    <citation type="submission" date="2022-10" db="EMBL/GenBank/DDBJ databases">
        <title>The complete genomes of actinobacterial strains from the NBC collection.</title>
        <authorList>
            <person name="Joergensen T.S."/>
            <person name="Alvarez Arevalo M."/>
            <person name="Sterndorff E.B."/>
            <person name="Faurdal D."/>
            <person name="Vuksanovic O."/>
            <person name="Mourched A.-S."/>
            <person name="Charusanti P."/>
            <person name="Shaw S."/>
            <person name="Blin K."/>
            <person name="Weber T."/>
        </authorList>
    </citation>
    <scope>NUCLEOTIDE SEQUENCE</scope>
    <source>
        <strain evidence="1">NBC 01771</strain>
    </source>
</reference>
<proteinExistence type="predicted"/>
<evidence type="ECO:0000313" key="2">
    <source>
        <dbReference type="Proteomes" id="UP001348369"/>
    </source>
</evidence>
<dbReference type="Proteomes" id="UP001348369">
    <property type="component" value="Chromosome"/>
</dbReference>
<keyword evidence="2" id="KW-1185">Reference proteome</keyword>
<gene>
    <name evidence="1" type="ORF">OG835_41605</name>
</gene>